<dbReference type="RefSeq" id="WP_171708527.1">
    <property type="nucleotide sequence ID" value="NZ_JAAVLW010000002.1"/>
</dbReference>
<keyword evidence="2" id="KW-1185">Reference proteome</keyword>
<dbReference type="Proteomes" id="UP000528734">
    <property type="component" value="Unassembled WGS sequence"/>
</dbReference>
<evidence type="ECO:0000313" key="1">
    <source>
        <dbReference type="EMBL" id="NOJ45615.1"/>
    </source>
</evidence>
<dbReference type="AlphaFoldDB" id="A0A7Y4M182"/>
<evidence type="ECO:0000313" key="2">
    <source>
        <dbReference type="Proteomes" id="UP000528734"/>
    </source>
</evidence>
<name>A0A7Y4M182_9BRAD</name>
<reference evidence="1 2" key="1">
    <citation type="submission" date="2020-03" db="EMBL/GenBank/DDBJ databases">
        <title>Bradyrhizobium diversity isolated from nodules of Muelleranthus trifoliolatus.</title>
        <authorList>
            <person name="Klepa M."/>
            <person name="Helene L."/>
            <person name="Hungria M."/>
        </authorList>
    </citation>
    <scope>NUCLEOTIDE SEQUENCE [LARGE SCALE GENOMIC DNA]</scope>
    <source>
        <strain evidence="1 2">WSM 1744</strain>
    </source>
</reference>
<dbReference type="EMBL" id="JAAVLW010000002">
    <property type="protein sequence ID" value="NOJ45615.1"/>
    <property type="molecule type" value="Genomic_DNA"/>
</dbReference>
<comment type="caution">
    <text evidence="1">The sequence shown here is derived from an EMBL/GenBank/DDBJ whole genome shotgun (WGS) entry which is preliminary data.</text>
</comment>
<sequence>MRIEERQGSSGELESFLAENWRTASARPRSRIVLIAGDVAAAKSPSRDVPDFTCSRSAACARSATGCATTTTTRSGLRIASRPHR</sequence>
<organism evidence="1 2">
    <name type="scientific">Bradyrhizobium archetypum</name>
    <dbReference type="NCBI Taxonomy" id="2721160"/>
    <lineage>
        <taxon>Bacteria</taxon>
        <taxon>Pseudomonadati</taxon>
        <taxon>Pseudomonadota</taxon>
        <taxon>Alphaproteobacteria</taxon>
        <taxon>Hyphomicrobiales</taxon>
        <taxon>Nitrobacteraceae</taxon>
        <taxon>Bradyrhizobium</taxon>
    </lineage>
</organism>
<accession>A0A7Y4M182</accession>
<proteinExistence type="predicted"/>
<protein>
    <submittedName>
        <fullName evidence="1">Uncharacterized protein</fullName>
    </submittedName>
</protein>
<gene>
    <name evidence="1" type="ORF">HCN50_04985</name>
</gene>